<keyword evidence="2" id="KW-1185">Reference proteome</keyword>
<protein>
    <submittedName>
        <fullName evidence="1">Uncharacterized protein</fullName>
    </submittedName>
</protein>
<comment type="caution">
    <text evidence="1">The sequence shown here is derived from an EMBL/GenBank/DDBJ whole genome shotgun (WGS) entry which is preliminary data.</text>
</comment>
<reference evidence="1 2" key="1">
    <citation type="journal article" date="2023" name="IScience">
        <title>Expanded male sex-determining region conserved during the evolution of homothallism in the green alga Volvox.</title>
        <authorList>
            <person name="Yamamoto K."/>
            <person name="Matsuzaki R."/>
            <person name="Mahakham W."/>
            <person name="Heman W."/>
            <person name="Sekimoto H."/>
            <person name="Kawachi M."/>
            <person name="Minakuchi Y."/>
            <person name="Toyoda A."/>
            <person name="Nozaki H."/>
        </authorList>
    </citation>
    <scope>NUCLEOTIDE SEQUENCE [LARGE SCALE GENOMIC DNA]</scope>
    <source>
        <strain evidence="1 2">NIES-4468</strain>
    </source>
</reference>
<dbReference type="EMBL" id="BSDZ01000086">
    <property type="protein sequence ID" value="GLI69668.1"/>
    <property type="molecule type" value="Genomic_DNA"/>
</dbReference>
<evidence type="ECO:0000313" key="1">
    <source>
        <dbReference type="EMBL" id="GLI69668.1"/>
    </source>
</evidence>
<accession>A0ABQ5SJL4</accession>
<proteinExistence type="predicted"/>
<evidence type="ECO:0000313" key="2">
    <source>
        <dbReference type="Proteomes" id="UP001165090"/>
    </source>
</evidence>
<dbReference type="PANTHER" id="PTHR38382:SF1">
    <property type="entry name" value="RNA-BINDING PROTEIN"/>
    <property type="match status" value="1"/>
</dbReference>
<name>A0ABQ5SJL4_9CHLO</name>
<sequence>MQRNIKGYAYIQARRDPSPAAGVAKDTGSCLLRLLGNGQQATVSSSNSSLTPAAAAAGAVHVASSVQLSYGATLHSVSNPAGGLGVGPDRCLCPSRIHDKPQEKVGKPEQLSINKHSNGAPALSPLYLLRAPQAAQLPLAATTAQTQKQPLLRQIHRHRWNNDPQPPVDAHEQPQGCHKTLDQPLSQLIQNRVAKDLSPPLCQQQSHCHHRQLHQHLKQLDQQHWHHRQDQRPVTGMPMSRQWQAATSTLEASEANGALLVLGGSRPSHASRKRAGTWMDGERPRVVQPRREQEPERRFNYWDDGGGTWDCDTLGIEEADDGGLRWEGVGTTAVGPRF</sequence>
<gene>
    <name evidence="1" type="ORF">VaNZ11_014346</name>
</gene>
<dbReference type="PANTHER" id="PTHR38382">
    <property type="entry name" value="RNA-BINDING PROTEIN"/>
    <property type="match status" value="1"/>
</dbReference>
<organism evidence="1 2">
    <name type="scientific">Volvox africanus</name>
    <dbReference type="NCBI Taxonomy" id="51714"/>
    <lineage>
        <taxon>Eukaryota</taxon>
        <taxon>Viridiplantae</taxon>
        <taxon>Chlorophyta</taxon>
        <taxon>core chlorophytes</taxon>
        <taxon>Chlorophyceae</taxon>
        <taxon>CS clade</taxon>
        <taxon>Chlamydomonadales</taxon>
        <taxon>Volvocaceae</taxon>
        <taxon>Volvox</taxon>
    </lineage>
</organism>
<dbReference type="Proteomes" id="UP001165090">
    <property type="component" value="Unassembled WGS sequence"/>
</dbReference>